<dbReference type="PRINTS" id="PR00364">
    <property type="entry name" value="DISEASERSIST"/>
</dbReference>
<dbReference type="InterPro" id="IPR011990">
    <property type="entry name" value="TPR-like_helical_dom_sf"/>
</dbReference>
<protein>
    <submittedName>
        <fullName evidence="2">Putative ATPase</fullName>
    </submittedName>
</protein>
<organism evidence="2 3">
    <name type="scientific">Salana multivorans</name>
    <dbReference type="NCBI Taxonomy" id="120377"/>
    <lineage>
        <taxon>Bacteria</taxon>
        <taxon>Bacillati</taxon>
        <taxon>Actinomycetota</taxon>
        <taxon>Actinomycetes</taxon>
        <taxon>Micrococcales</taxon>
        <taxon>Beutenbergiaceae</taxon>
        <taxon>Salana</taxon>
    </lineage>
</organism>
<keyword evidence="3" id="KW-1185">Reference proteome</keyword>
<comment type="caution">
    <text evidence="2">The sequence shown here is derived from an EMBL/GenBank/DDBJ whole genome shotgun (WGS) entry which is preliminary data.</text>
</comment>
<dbReference type="SUPFAM" id="SSF52540">
    <property type="entry name" value="P-loop containing nucleoside triphosphate hydrolases"/>
    <property type="match status" value="1"/>
</dbReference>
<dbReference type="GO" id="GO:0003677">
    <property type="term" value="F:DNA binding"/>
    <property type="evidence" value="ECO:0007669"/>
    <property type="project" value="InterPro"/>
</dbReference>
<dbReference type="PANTHER" id="PTHR47691:SF3">
    <property type="entry name" value="HTH-TYPE TRANSCRIPTIONAL REGULATOR RV0890C-RELATED"/>
    <property type="match status" value="1"/>
</dbReference>
<dbReference type="SUPFAM" id="SSF48452">
    <property type="entry name" value="TPR-like"/>
    <property type="match status" value="1"/>
</dbReference>
<dbReference type="Proteomes" id="UP000275356">
    <property type="component" value="Unassembled WGS sequence"/>
</dbReference>
<dbReference type="OrthoDB" id="3691954at2"/>
<dbReference type="SMART" id="SM00421">
    <property type="entry name" value="HTH_LUXR"/>
    <property type="match status" value="1"/>
</dbReference>
<evidence type="ECO:0000313" key="2">
    <source>
        <dbReference type="EMBL" id="ROR93951.1"/>
    </source>
</evidence>
<sequence>MRQIPVLGGRFVGRRSELASVRRALQRGEVVTLHGPGGAGKTRLAVEIIEARRRRGGGTVFVDLGPVNAPELVQPAFASAVGVSPAPGSAVDRALRALAERSDLVVLDNCEHVLDECRTLIGRIRAEVPDARVLTTSREVLGLPGECVVGVGALPLDRGPGHLSDAETLFLDRAARVDAAQDPSELDLDLVRQVCERLDGNPLAIELAAARLAVLSLTELAERVEDPLQLLRQQGGGRRLPSMEDSLDWTFELCSPRGQAMFLDASVFRGSFTVAAAEAVTGAGPDALDVLHELVAKSVLLTVRGTGPRRFRMLEVVRRYAASRLRATGRLDRLRHAHAAWYAGRGADLELRWLGPGQLDRFHQAQADLPNTRAALEHVLGRPAGPDADLLLGLAVLPNPQQWWTAGLVEEGRIWLDRVLAVASDPDLRARTLYAGTTYAAALGDEAGTRELLAASVEIAARLDRPEDRSGVAFVRGFVALLSGDPVEARRIARDGLRELAEDSVEPTAFRLLQVLTYAQHLLGETDETAAACREVLRRSDLCQDEVYYRSFAQHVLGALAWREGDLDGACALLTRALGVMGEVPLRPENTDALVVAANVAYEIGEPGAAARLLGATETTRRTEIPLTPGQHALAVTLGQRYAELRRDRPDEWALGRELTPAAACDLALEVLSPRVPEDGRAGDGEPLPAWLLTPREVEVARLLLLGSTNRQIAAHLTVSVRTAEGHVERLRVKLAASSRREIVARLRVSGFARADEER</sequence>
<reference evidence="2 3" key="1">
    <citation type="submission" date="2018-11" db="EMBL/GenBank/DDBJ databases">
        <title>Sequencing the genomes of 1000 actinobacteria strains.</title>
        <authorList>
            <person name="Klenk H.-P."/>
        </authorList>
    </citation>
    <scope>NUCLEOTIDE SEQUENCE [LARGE SCALE GENOMIC DNA]</scope>
    <source>
        <strain evidence="2 3">DSM 13521</strain>
    </source>
</reference>
<evidence type="ECO:0000313" key="3">
    <source>
        <dbReference type="Proteomes" id="UP000275356"/>
    </source>
</evidence>
<dbReference type="CDD" id="cd06170">
    <property type="entry name" value="LuxR_C_like"/>
    <property type="match status" value="1"/>
</dbReference>
<dbReference type="Gene3D" id="1.10.10.10">
    <property type="entry name" value="Winged helix-like DNA-binding domain superfamily/Winged helix DNA-binding domain"/>
    <property type="match status" value="1"/>
</dbReference>
<dbReference type="InterPro" id="IPR016032">
    <property type="entry name" value="Sig_transdc_resp-reg_C-effctor"/>
</dbReference>
<dbReference type="PROSITE" id="PS50043">
    <property type="entry name" value="HTH_LUXR_2"/>
    <property type="match status" value="1"/>
</dbReference>
<dbReference type="Gene3D" id="1.25.40.10">
    <property type="entry name" value="Tetratricopeptide repeat domain"/>
    <property type="match status" value="1"/>
</dbReference>
<dbReference type="GO" id="GO:0006355">
    <property type="term" value="P:regulation of DNA-templated transcription"/>
    <property type="evidence" value="ECO:0007669"/>
    <property type="project" value="InterPro"/>
</dbReference>
<proteinExistence type="predicted"/>
<gene>
    <name evidence="2" type="ORF">EDD28_3380</name>
</gene>
<accession>A0A3N2D2G0</accession>
<dbReference type="PRINTS" id="PR00038">
    <property type="entry name" value="HTHLUXR"/>
</dbReference>
<feature type="domain" description="HTH luxR-type" evidence="1">
    <location>
        <begin position="686"/>
        <end position="751"/>
    </location>
</feature>
<evidence type="ECO:0000259" key="1">
    <source>
        <dbReference type="PROSITE" id="PS50043"/>
    </source>
</evidence>
<dbReference type="SMART" id="SM00382">
    <property type="entry name" value="AAA"/>
    <property type="match status" value="1"/>
</dbReference>
<dbReference type="Pfam" id="PF00196">
    <property type="entry name" value="GerE"/>
    <property type="match status" value="1"/>
</dbReference>
<dbReference type="SUPFAM" id="SSF46894">
    <property type="entry name" value="C-terminal effector domain of the bipartite response regulators"/>
    <property type="match status" value="1"/>
</dbReference>
<dbReference type="InterPro" id="IPR003593">
    <property type="entry name" value="AAA+_ATPase"/>
</dbReference>
<dbReference type="InterPro" id="IPR000792">
    <property type="entry name" value="Tscrpt_reg_LuxR_C"/>
</dbReference>
<dbReference type="AlphaFoldDB" id="A0A3N2D2G0"/>
<dbReference type="RefSeq" id="WP_123740824.1">
    <property type="nucleotide sequence ID" value="NZ_CALFQU010000045.1"/>
</dbReference>
<dbReference type="InterPro" id="IPR027417">
    <property type="entry name" value="P-loop_NTPase"/>
</dbReference>
<name>A0A3N2D2G0_9MICO</name>
<dbReference type="EMBL" id="RKHQ01000002">
    <property type="protein sequence ID" value="ROR93951.1"/>
    <property type="molecule type" value="Genomic_DNA"/>
</dbReference>
<dbReference type="Gene3D" id="3.40.50.300">
    <property type="entry name" value="P-loop containing nucleotide triphosphate hydrolases"/>
    <property type="match status" value="1"/>
</dbReference>
<dbReference type="PANTHER" id="PTHR47691">
    <property type="entry name" value="REGULATOR-RELATED"/>
    <property type="match status" value="1"/>
</dbReference>
<dbReference type="InterPro" id="IPR036388">
    <property type="entry name" value="WH-like_DNA-bd_sf"/>
</dbReference>